<reference evidence="1" key="1">
    <citation type="submission" date="2022-03" db="EMBL/GenBank/DDBJ databases">
        <title>Interactions between chemoautotrophic and heterotrophic bacteria.</title>
        <authorList>
            <person name="Santoro A."/>
        </authorList>
    </citation>
    <scope>NUCLEOTIDE SEQUENCE</scope>
    <source>
        <strain evidence="1">Nb-106</strain>
    </source>
</reference>
<keyword evidence="1" id="KW-0675">Receptor</keyword>
<accession>A0ACC6AGG7</accession>
<name>A0ACC6AGG7_NITWI</name>
<organism evidence="1 2">
    <name type="scientific">Nitrobacter winogradskyi</name>
    <name type="common">Nitrobacter agilis</name>
    <dbReference type="NCBI Taxonomy" id="913"/>
    <lineage>
        <taxon>Bacteria</taxon>
        <taxon>Pseudomonadati</taxon>
        <taxon>Pseudomonadota</taxon>
        <taxon>Alphaproteobacteria</taxon>
        <taxon>Hyphomicrobiales</taxon>
        <taxon>Nitrobacteraceae</taxon>
        <taxon>Nitrobacter</taxon>
    </lineage>
</organism>
<sequence length="814" mass="88185">MAAERTGRQRQSPIRLRTRSLLLSATLLATCFTVPATAQNAPASSAARTISIPAGPLTSALNQLAAQTGMQVLFDASIARGKTTRGAQGALTAHQALSAILNGTGLVARATGPNAITIVGPGASATGAAPAGAIALDTIDIQGESPLGPVNGYVANRSMAGTKTDTPILETPQSVSVIGAEQIRDQNVIAKLDETLRYTAGVFGGTAGSDPRSDWFQIRGFQVQQQSTFLDGLQLSSMSFATWKLQPFGMDRVEVLRGPSAILYGGSGPGGIVNAVSRFARAEPVHYIEAGVNNFGNAYTQFDIGDALNDGNDGKLFYRMVGQFRRGGTQVDFINDDNYFLQPSLTWMPDIDTRLTVYAQASRSMTRGLNFLPYVGTVVNAPFGRIPTSLFASEPSMDKQLRDQVMIGYQFEKHLSENATFRQNARYGYVDVYNATLYGGGYLTTPAAADLYRGNFLVRSKANQANMDSQFEYRFATGPASHKVLAGFDLRHFTLADWQGYEDGPPINLVNPVYSPTAPFSGAPYRDANVTQNQIAVYLQDQIKIDRLTLVVSGRNDWVGTVDNDLARSYQTRNDSRFTGRGGIIYNFDFGLAPYASYATSYNPVVGINFATGNLFLPETAQQAEIGLKYQPAGLDARFGVALFDLKRRNVLTTDPNNPQLSIQNGEVTSRGLELEALANITRDFKIMASYTNLDLFVSRDLDTALIGTVPTSTPRQLASLWTDYTFREGPWSGFGLGGGVRYVGSSFANTANNLSVPSVVLGDLAVHYEWDGWRAAVNFINVADTIYVATCSTSDSCFYGDRRRITGSISYRW</sequence>
<keyword evidence="2" id="KW-1185">Reference proteome</keyword>
<dbReference type="EMBL" id="JALJZS010000001">
    <property type="protein sequence ID" value="MCP1998603.1"/>
    <property type="molecule type" value="Genomic_DNA"/>
</dbReference>
<proteinExistence type="predicted"/>
<gene>
    <name evidence="1" type="ORF">J2S34_001025</name>
</gene>
<evidence type="ECO:0000313" key="1">
    <source>
        <dbReference type="EMBL" id="MCP1998603.1"/>
    </source>
</evidence>
<comment type="caution">
    <text evidence="1">The sequence shown here is derived from an EMBL/GenBank/DDBJ whole genome shotgun (WGS) entry which is preliminary data.</text>
</comment>
<protein>
    <submittedName>
        <fullName evidence="1">Iron complex outermembrane receptor protein</fullName>
    </submittedName>
</protein>
<evidence type="ECO:0000313" key="2">
    <source>
        <dbReference type="Proteomes" id="UP001205486"/>
    </source>
</evidence>
<dbReference type="Proteomes" id="UP001205486">
    <property type="component" value="Unassembled WGS sequence"/>
</dbReference>